<dbReference type="GeneID" id="109487264"/>
<protein>
    <submittedName>
        <fullName evidence="5 6">Kelch-like protein 26</fullName>
    </submittedName>
</protein>
<dbReference type="Pfam" id="PF07707">
    <property type="entry name" value="BACK"/>
    <property type="match status" value="1"/>
</dbReference>
<dbReference type="SMART" id="SM00875">
    <property type="entry name" value="BACK"/>
    <property type="match status" value="1"/>
</dbReference>
<feature type="domain" description="BTB" evidence="3">
    <location>
        <begin position="172"/>
        <end position="239"/>
    </location>
</feature>
<dbReference type="SUPFAM" id="SSF117281">
    <property type="entry name" value="Kelch motif"/>
    <property type="match status" value="1"/>
</dbReference>
<name>A0A6P5AKP5_BRABE</name>
<proteinExistence type="predicted"/>
<dbReference type="RefSeq" id="XP_019646804.1">
    <property type="nucleotide sequence ID" value="XM_019791245.1"/>
</dbReference>
<evidence type="ECO:0000256" key="2">
    <source>
        <dbReference type="ARBA" id="ARBA00022737"/>
    </source>
</evidence>
<dbReference type="OrthoDB" id="45365at2759"/>
<dbReference type="Pfam" id="PF00651">
    <property type="entry name" value="BTB"/>
    <property type="match status" value="2"/>
</dbReference>
<dbReference type="InterPro" id="IPR000210">
    <property type="entry name" value="BTB/POZ_dom"/>
</dbReference>
<dbReference type="Gene3D" id="1.25.40.420">
    <property type="match status" value="1"/>
</dbReference>
<sequence length="713" mass="79690">MEAEELPPDQVDVELEELEEFFSEKHPEFVLSGLNSLREGGVLCDFTLVSESSSFSLHRALLASCSDYLKALLTSTITDGKQDKVELEGVTVEGVRCLLDMLYASKTEVNDDNVKQVLGVASCLQIPPIVQACYDFIVEGGSESAKLDHDSGEHSRKILKGLSALRCSGQLCDILLISCKQKFVAHRAVLAACSDYFRAMLTGSLKESKEREIVLHGMKASALEACIDFIYSGQIGLSPQNIGDIINVAAYLQIPTVLELCCTYYKDSITVENCLDITHAAQSYGVTELKEFADDFIVRNFHTFSETEKFETLTQKELIGYLERNSIRATELEVFRFALKWIEADREARVPDACTVMQCVRFPLMSDRDIMDNVQEVGFMMMDPKCHALLVESFTYKAFPYRQNSLQSPQTQVRATDDAVIVIGGETDQAISRELMFCHGGLVSASSRWRNLRPMPSPPRKYHCAAIMDNYLYVVGGTLPGTHLASGFRYDPRFDAWVPIAPMQEARYYFQLVARRGRLYAIAGKLGADILSSVEEYSPELNTWTQVKPLEVEVYGHAACVCEDEVYISGGRVEGHYHDYMVRYDPETGCEQLKPMHDARSGHNMCSVRGDVYVIGGCAVATMERYNRVTDSWRFLAPVLSPQTGAGIAVFRDRIYILGGINWNTWKFSSEIQGYDMEANAWSVVGHLPDIYDGLCAGVLVLTQHSRDTGTPR</sequence>
<dbReference type="Gene3D" id="2.120.10.80">
    <property type="entry name" value="Kelch-type beta propeller"/>
    <property type="match status" value="1"/>
</dbReference>
<dbReference type="Proteomes" id="UP000515135">
    <property type="component" value="Unplaced"/>
</dbReference>
<evidence type="ECO:0000313" key="4">
    <source>
        <dbReference type="Proteomes" id="UP000515135"/>
    </source>
</evidence>
<dbReference type="SMART" id="SM00225">
    <property type="entry name" value="BTB"/>
    <property type="match status" value="2"/>
</dbReference>
<dbReference type="InterPro" id="IPR011705">
    <property type="entry name" value="BACK"/>
</dbReference>
<dbReference type="InterPro" id="IPR011333">
    <property type="entry name" value="SKP1/BTB/POZ_sf"/>
</dbReference>
<keyword evidence="4" id="KW-1185">Reference proteome</keyword>
<evidence type="ECO:0000313" key="5">
    <source>
        <dbReference type="RefSeq" id="XP_019646803.1"/>
    </source>
</evidence>
<dbReference type="Pfam" id="PF01344">
    <property type="entry name" value="Kelch_1"/>
    <property type="match status" value="5"/>
</dbReference>
<evidence type="ECO:0000313" key="6">
    <source>
        <dbReference type="RefSeq" id="XP_019646804.1"/>
    </source>
</evidence>
<dbReference type="AlphaFoldDB" id="A0A6P5AKP5"/>
<dbReference type="FunFam" id="1.25.40.420:FF:000001">
    <property type="entry name" value="Kelch-like family member 12"/>
    <property type="match status" value="1"/>
</dbReference>
<dbReference type="Gene3D" id="3.30.710.10">
    <property type="entry name" value="Potassium Channel Kv1.1, Chain A"/>
    <property type="match status" value="2"/>
</dbReference>
<organism evidence="4 6">
    <name type="scientific">Branchiostoma belcheri</name>
    <name type="common">Amphioxus</name>
    <dbReference type="NCBI Taxonomy" id="7741"/>
    <lineage>
        <taxon>Eukaryota</taxon>
        <taxon>Metazoa</taxon>
        <taxon>Chordata</taxon>
        <taxon>Cephalochordata</taxon>
        <taxon>Leptocardii</taxon>
        <taxon>Amphioxiformes</taxon>
        <taxon>Branchiostomatidae</taxon>
        <taxon>Branchiostoma</taxon>
    </lineage>
</organism>
<reference evidence="5 6" key="1">
    <citation type="submission" date="2025-04" db="UniProtKB">
        <authorList>
            <consortium name="RefSeq"/>
        </authorList>
    </citation>
    <scope>IDENTIFICATION</scope>
    <source>
        <tissue evidence="5 6">Gonad</tissue>
    </source>
</reference>
<feature type="domain" description="BTB" evidence="3">
    <location>
        <begin position="44"/>
        <end position="111"/>
    </location>
</feature>
<dbReference type="SMART" id="SM00612">
    <property type="entry name" value="Kelch"/>
    <property type="match status" value="6"/>
</dbReference>
<dbReference type="InterPro" id="IPR015915">
    <property type="entry name" value="Kelch-typ_b-propeller"/>
</dbReference>
<keyword evidence="2" id="KW-0677">Repeat</keyword>
<dbReference type="KEGG" id="bbel:109487264"/>
<dbReference type="PANTHER" id="PTHR45632:SF13">
    <property type="entry name" value="KELCH-LIKE PROTEIN 26"/>
    <property type="match status" value="1"/>
</dbReference>
<keyword evidence="1" id="KW-0880">Kelch repeat</keyword>
<evidence type="ECO:0000256" key="1">
    <source>
        <dbReference type="ARBA" id="ARBA00022441"/>
    </source>
</evidence>
<dbReference type="RefSeq" id="XP_019646803.1">
    <property type="nucleotide sequence ID" value="XM_019791244.1"/>
</dbReference>
<gene>
    <name evidence="5 6" type="primary">LOC109487264</name>
</gene>
<dbReference type="PANTHER" id="PTHR45632">
    <property type="entry name" value="LD33804P"/>
    <property type="match status" value="1"/>
</dbReference>
<dbReference type="InterPro" id="IPR006652">
    <property type="entry name" value="Kelch_1"/>
</dbReference>
<accession>A0A6P5AKP5</accession>
<dbReference type="SUPFAM" id="SSF54695">
    <property type="entry name" value="POZ domain"/>
    <property type="match status" value="2"/>
</dbReference>
<evidence type="ECO:0000259" key="3">
    <source>
        <dbReference type="PROSITE" id="PS50097"/>
    </source>
</evidence>
<dbReference type="PROSITE" id="PS50097">
    <property type="entry name" value="BTB"/>
    <property type="match status" value="2"/>
</dbReference>